<dbReference type="Pfam" id="PF07606">
    <property type="entry name" value="DUF1569"/>
    <property type="match status" value="1"/>
</dbReference>
<accession>A0A3S1B2A8</accession>
<sequence>MALPNIFSEEISSGLVQRIHRLSPGSSPQWGKMNVGQMLAHCNVMFEQEFTDQYPKPGFLLGFMLKTFIKKSVVSEQPFKRNAPTSPAYRIHDARDFETEKNRLIAHLSKLLGLGKTHFDNRQSHSFGVLTLTEWNNLFYKHLDHHLVQFGV</sequence>
<dbReference type="RefSeq" id="WP_127037144.1">
    <property type="nucleotide sequence ID" value="NZ_JAABOK010000018.1"/>
</dbReference>
<comment type="caution">
    <text evidence="1">The sequence shown here is derived from an EMBL/GenBank/DDBJ whole genome shotgun (WGS) entry which is preliminary data.</text>
</comment>
<evidence type="ECO:0000313" key="1">
    <source>
        <dbReference type="EMBL" id="NSL90876.1"/>
    </source>
</evidence>
<gene>
    <name evidence="1" type="ORF">ECE50_028895</name>
</gene>
<reference evidence="1" key="1">
    <citation type="submission" date="2020-05" db="EMBL/GenBank/DDBJ databases">
        <title>Chitinophaga laudate sp. nov., isolated from a tropical peat swamp.</title>
        <authorList>
            <person name="Goh C.B.S."/>
            <person name="Lee M.S."/>
            <person name="Parimannan S."/>
            <person name="Pasbakhsh P."/>
            <person name="Yule C.M."/>
            <person name="Rajandas H."/>
            <person name="Loke S."/>
            <person name="Croft L."/>
            <person name="Tan J.B.L."/>
        </authorList>
    </citation>
    <scope>NUCLEOTIDE SEQUENCE</scope>
    <source>
        <strain evidence="1">Mgbs1</strain>
    </source>
</reference>
<dbReference type="InterPro" id="IPR011463">
    <property type="entry name" value="DUF1569"/>
</dbReference>
<dbReference type="OrthoDB" id="2599194at2"/>
<keyword evidence="2" id="KW-1185">Reference proteome</keyword>
<protein>
    <submittedName>
        <fullName evidence="1">DUF1569 domain-containing protein</fullName>
    </submittedName>
</protein>
<evidence type="ECO:0000313" key="2">
    <source>
        <dbReference type="Proteomes" id="UP000281028"/>
    </source>
</evidence>
<dbReference type="Proteomes" id="UP000281028">
    <property type="component" value="Unassembled WGS sequence"/>
</dbReference>
<dbReference type="EMBL" id="RIAR02000001">
    <property type="protein sequence ID" value="NSL90876.1"/>
    <property type="molecule type" value="Genomic_DNA"/>
</dbReference>
<dbReference type="AlphaFoldDB" id="A0A3S1B2A8"/>
<proteinExistence type="predicted"/>
<name>A0A3S1B2A8_9BACT</name>
<organism evidence="1 2">
    <name type="scientific">Chitinophaga solisilvae</name>
    <dbReference type="NCBI Taxonomy" id="1233460"/>
    <lineage>
        <taxon>Bacteria</taxon>
        <taxon>Pseudomonadati</taxon>
        <taxon>Bacteroidota</taxon>
        <taxon>Chitinophagia</taxon>
        <taxon>Chitinophagales</taxon>
        <taxon>Chitinophagaceae</taxon>
        <taxon>Chitinophaga</taxon>
    </lineage>
</organism>